<dbReference type="GeneID" id="108569950"/>
<feature type="signal peptide" evidence="4">
    <location>
        <begin position="1"/>
        <end position="21"/>
    </location>
</feature>
<keyword evidence="4" id="KW-0732">Signal</keyword>
<gene>
    <name evidence="6" type="primary">LOC108569950</name>
</gene>
<evidence type="ECO:0000256" key="2">
    <source>
        <dbReference type="ARBA" id="ARBA00008098"/>
    </source>
</evidence>
<dbReference type="InterPro" id="IPR006170">
    <property type="entry name" value="PBP/GOBP"/>
</dbReference>
<dbReference type="InterPro" id="IPR036728">
    <property type="entry name" value="PBP_GOBP_sf"/>
</dbReference>
<accession>A0ABM1NK76</accession>
<dbReference type="RefSeq" id="XP_017787226.1">
    <property type="nucleotide sequence ID" value="XM_017931737.1"/>
</dbReference>
<feature type="chain" id="PRO_5045586153" evidence="4">
    <location>
        <begin position="22"/>
        <end position="252"/>
    </location>
</feature>
<proteinExistence type="inferred from homology"/>
<reference evidence="6" key="1">
    <citation type="submission" date="2025-08" db="UniProtKB">
        <authorList>
            <consortium name="RefSeq"/>
        </authorList>
    </citation>
    <scope>IDENTIFICATION</scope>
    <source>
        <tissue evidence="6">Whole Larva</tissue>
    </source>
</reference>
<dbReference type="Proteomes" id="UP000695000">
    <property type="component" value="Unplaced"/>
</dbReference>
<dbReference type="Gene3D" id="1.10.238.270">
    <property type="match status" value="1"/>
</dbReference>
<comment type="similarity">
    <text evidence="2">Belongs to the PBP/GOBP family.</text>
</comment>
<keyword evidence="3" id="KW-0964">Secreted</keyword>
<evidence type="ECO:0000256" key="1">
    <source>
        <dbReference type="ARBA" id="ARBA00004613"/>
    </source>
</evidence>
<sequence length="252" mass="28965">MNKLIACGLLLAISAINISSAYNFEDSAYNEVLARDLEEFETETVAVHPRARRDEEAASGSSDKCKRKRSKFCCAEETLEMIHDMEKPLKKECYKQITGKDKHSGYHGHNDPFKCDKDKVERHRREMTCVMQCVGQKKDVLDAEGNIKEEAIKTQMKEKFAKEEWLAPKLNEILDRCITEAKQVPVKVEAEGKEAACNTTGMKFGHCFWRELQFSCPADQIKDQRACEKVKEKIKNYSDSYPFTSRNTMEED</sequence>
<dbReference type="Pfam" id="PF01395">
    <property type="entry name" value="PBP_GOBP"/>
    <property type="match status" value="1"/>
</dbReference>
<organism evidence="5 6">
    <name type="scientific">Nicrophorus vespilloides</name>
    <name type="common">Boreal carrion beetle</name>
    <dbReference type="NCBI Taxonomy" id="110193"/>
    <lineage>
        <taxon>Eukaryota</taxon>
        <taxon>Metazoa</taxon>
        <taxon>Ecdysozoa</taxon>
        <taxon>Arthropoda</taxon>
        <taxon>Hexapoda</taxon>
        <taxon>Insecta</taxon>
        <taxon>Pterygota</taxon>
        <taxon>Neoptera</taxon>
        <taxon>Endopterygota</taxon>
        <taxon>Coleoptera</taxon>
        <taxon>Polyphaga</taxon>
        <taxon>Staphyliniformia</taxon>
        <taxon>Silphidae</taxon>
        <taxon>Nicrophorinae</taxon>
        <taxon>Nicrophorus</taxon>
    </lineage>
</organism>
<evidence type="ECO:0000256" key="4">
    <source>
        <dbReference type="SAM" id="SignalP"/>
    </source>
</evidence>
<dbReference type="PANTHER" id="PTHR21066">
    <property type="entry name" value="ODORANT-BINDING PROTEIN 59A-RELATED"/>
    <property type="match status" value="1"/>
</dbReference>
<evidence type="ECO:0000313" key="5">
    <source>
        <dbReference type="Proteomes" id="UP000695000"/>
    </source>
</evidence>
<dbReference type="SUPFAM" id="SSF47565">
    <property type="entry name" value="Insect pheromone/odorant-binding proteins"/>
    <property type="match status" value="1"/>
</dbReference>
<keyword evidence="5" id="KW-1185">Reference proteome</keyword>
<evidence type="ECO:0000256" key="3">
    <source>
        <dbReference type="ARBA" id="ARBA00022525"/>
    </source>
</evidence>
<dbReference type="PANTHER" id="PTHR21066:SF17">
    <property type="entry name" value="AGAP011368-PA"/>
    <property type="match status" value="1"/>
</dbReference>
<dbReference type="InterPro" id="IPR052295">
    <property type="entry name" value="Odorant-binding_protein"/>
</dbReference>
<protein>
    <submittedName>
        <fullName evidence="6">Uncharacterized protein LOC108569950</fullName>
    </submittedName>
</protein>
<evidence type="ECO:0000313" key="6">
    <source>
        <dbReference type="RefSeq" id="XP_017787226.1"/>
    </source>
</evidence>
<name>A0ABM1NK76_NICVS</name>
<comment type="subcellular location">
    <subcellularLocation>
        <location evidence="1">Secreted</location>
    </subcellularLocation>
</comment>